<accession>A0A212FKZ8</accession>
<organism evidence="2 3">
    <name type="scientific">Danaus plexippus plexippus</name>
    <dbReference type="NCBI Taxonomy" id="278856"/>
    <lineage>
        <taxon>Eukaryota</taxon>
        <taxon>Metazoa</taxon>
        <taxon>Ecdysozoa</taxon>
        <taxon>Arthropoda</taxon>
        <taxon>Hexapoda</taxon>
        <taxon>Insecta</taxon>
        <taxon>Pterygota</taxon>
        <taxon>Neoptera</taxon>
        <taxon>Endopterygota</taxon>
        <taxon>Lepidoptera</taxon>
        <taxon>Glossata</taxon>
        <taxon>Ditrysia</taxon>
        <taxon>Papilionoidea</taxon>
        <taxon>Nymphalidae</taxon>
        <taxon>Danainae</taxon>
        <taxon>Danaini</taxon>
        <taxon>Danaina</taxon>
        <taxon>Danaus</taxon>
        <taxon>Danaus</taxon>
    </lineage>
</organism>
<dbReference type="eggNOG" id="ENOG502TA3X">
    <property type="taxonomic scope" value="Eukaryota"/>
</dbReference>
<feature type="compositionally biased region" description="Polar residues" evidence="1">
    <location>
        <begin position="178"/>
        <end position="192"/>
    </location>
</feature>
<evidence type="ECO:0000313" key="3">
    <source>
        <dbReference type="Proteomes" id="UP000007151"/>
    </source>
</evidence>
<evidence type="ECO:0000256" key="1">
    <source>
        <dbReference type="SAM" id="MobiDB-lite"/>
    </source>
</evidence>
<feature type="compositionally biased region" description="Low complexity" evidence="1">
    <location>
        <begin position="163"/>
        <end position="177"/>
    </location>
</feature>
<gene>
    <name evidence="2" type="ORF">KGM_209607</name>
</gene>
<evidence type="ECO:0000313" key="2">
    <source>
        <dbReference type="EMBL" id="OWR54414.1"/>
    </source>
</evidence>
<name>A0A212FKZ8_DANPL</name>
<comment type="caution">
    <text evidence="2">The sequence shown here is derived from an EMBL/GenBank/DDBJ whole genome shotgun (WGS) entry which is preliminary data.</text>
</comment>
<feature type="region of interest" description="Disordered" evidence="1">
    <location>
        <begin position="163"/>
        <end position="232"/>
    </location>
</feature>
<proteinExistence type="predicted"/>
<dbReference type="Proteomes" id="UP000007151">
    <property type="component" value="Unassembled WGS sequence"/>
</dbReference>
<sequence>MSLCNSYRLIVGSCIVLSLIDTHAAFTLRRPTDDTDARDLDPQESVLLEVKHNLNRPNDIRNDSQRNADVTGLSDDVDLTSSRPLTDIMTVTSSERVMSTEKPIQVNTDISTDAIYIEKSTNENKGTQTAVENYEPTTLYLLSQSSTLDTENRTTTFKENFASLSSSSMSPSRTKSSNTLQEQRTLSVSEVTKPSWKKYTTIERTRSSTTTPSPSTLREATTSSTTLGTGVKSETKHLRNLFQNASDIASLEKLKIELLLTTQRQQLQASENKFSRLYSSAPPTTDQYINIPSSVSEEVPTTESNILNVSGDDKYTVESRRGGYLDYSAKSTADDVVITTETSPLEAYKEKEVPYVKHEVENETDVPYEKTGFRMESQSQLNEDALKEELLKEDVLIDNEENAKRIRDDRITNSSIVEINNNQDNSQNNSLIDDKLMVKPIDMNTEKNTILYPVGSNYKPLKKIEVKPPKVFIRDPDDNSWRNESLSSLGIVFKSKNSSKPFTQVLKNKTESELNKLNEKDEKNETPELRERLQKMAEIRKSKKNKTDSLGNVVYFDYEESVSGEKVKTSKEEVVTTFNETNSNLGSSEKSSDITTTLSSSSSITTTTTERSIFEEFNPPSTKKPKKFFNVLEYYDNTEDDDTDYLNMAKIDIKKYTTTKMSTTMPKIRDWSRPNVFDKQTHVSSPERKGTVQYFPPLTTQKVNINDYDTDFKSKVNSFTTVSELPKNVIPVSTPVPTKKIHGTTIHYNEYKNQRREFTPVPQQNFDKNLYLTRPPLTTELFTLPGDGRDGYVVKHYRDFINQAAKDEEYDKNIDYAYITQAPIQGVTKTDLNTYQKDKSRPNTGDEYDYETQFRKDVLQRFVDNFNRNSHRFKSEFPILFNNSVIHSEVNTGGEVASSRAFMRGLYENRLRSGSRPCDPHCDVTVELSPAYELHYYVPEQEERQEAAPPTVSYRDV</sequence>
<feature type="compositionally biased region" description="Polar residues" evidence="1">
    <location>
        <begin position="218"/>
        <end position="228"/>
    </location>
</feature>
<keyword evidence="3" id="KW-1185">Reference proteome</keyword>
<feature type="region of interest" description="Disordered" evidence="1">
    <location>
        <begin position="56"/>
        <end position="79"/>
    </location>
</feature>
<reference evidence="2 3" key="1">
    <citation type="journal article" date="2011" name="Cell">
        <title>The monarch butterfly genome yields insights into long-distance migration.</title>
        <authorList>
            <person name="Zhan S."/>
            <person name="Merlin C."/>
            <person name="Boore J.L."/>
            <person name="Reppert S.M."/>
        </authorList>
    </citation>
    <scope>NUCLEOTIDE SEQUENCE [LARGE SCALE GENOMIC DNA]</scope>
    <source>
        <strain evidence="2">F-2</strain>
    </source>
</reference>
<dbReference type="KEGG" id="dpl:KGM_209607"/>
<protein>
    <submittedName>
        <fullName evidence="2">Uncharacterized protein</fullName>
    </submittedName>
</protein>
<dbReference type="AlphaFoldDB" id="A0A212FKZ8"/>
<feature type="compositionally biased region" description="Low complexity" evidence="1">
    <location>
        <begin position="207"/>
        <end position="216"/>
    </location>
</feature>
<dbReference type="STRING" id="278856.A0A212FKZ8"/>
<dbReference type="EMBL" id="AGBW02007931">
    <property type="protein sequence ID" value="OWR54414.1"/>
    <property type="molecule type" value="Genomic_DNA"/>
</dbReference>
<dbReference type="InParanoid" id="A0A212FKZ8"/>